<sequence length="75" mass="8882">MAADDKLNRLLRAWRRDIDSEPFPVFSDLLSPRALIPRQTRRRARTDQVSTGPRRHGERRPGRRHAPGQDDDRRR</sequence>
<dbReference type="STRING" id="587909.SAMN05421810_106275"/>
<dbReference type="OrthoDB" id="3629665at2"/>
<proteinExistence type="predicted"/>
<feature type="compositionally biased region" description="Basic residues" evidence="1">
    <location>
        <begin position="53"/>
        <end position="66"/>
    </location>
</feature>
<reference evidence="3" key="1">
    <citation type="submission" date="2016-10" db="EMBL/GenBank/DDBJ databases">
        <authorList>
            <person name="Varghese N."/>
            <person name="Submissions S."/>
        </authorList>
    </citation>
    <scope>NUCLEOTIDE SEQUENCE [LARGE SCALE GENOMIC DNA]</scope>
    <source>
        <strain evidence="3">CGMCC 4.5579</strain>
    </source>
</reference>
<accession>A0A1I5XVH1</accession>
<gene>
    <name evidence="2" type="ORF">SAMN05421810_106275</name>
</gene>
<dbReference type="RefSeq" id="WP_092531862.1">
    <property type="nucleotide sequence ID" value="NZ_FOWW01000006.1"/>
</dbReference>
<dbReference type="AlphaFoldDB" id="A0A1I5XVH1"/>
<name>A0A1I5XVH1_9PSEU</name>
<keyword evidence="3" id="KW-1185">Reference proteome</keyword>
<dbReference type="EMBL" id="FOWW01000006">
    <property type="protein sequence ID" value="SFQ35896.1"/>
    <property type="molecule type" value="Genomic_DNA"/>
</dbReference>
<protein>
    <submittedName>
        <fullName evidence="2">Uncharacterized protein</fullName>
    </submittedName>
</protein>
<evidence type="ECO:0000313" key="2">
    <source>
        <dbReference type="EMBL" id="SFQ35896.1"/>
    </source>
</evidence>
<feature type="region of interest" description="Disordered" evidence="1">
    <location>
        <begin position="35"/>
        <end position="75"/>
    </location>
</feature>
<evidence type="ECO:0000256" key="1">
    <source>
        <dbReference type="SAM" id="MobiDB-lite"/>
    </source>
</evidence>
<evidence type="ECO:0000313" key="3">
    <source>
        <dbReference type="Proteomes" id="UP000198727"/>
    </source>
</evidence>
<organism evidence="2 3">
    <name type="scientific">Amycolatopsis arida</name>
    <dbReference type="NCBI Taxonomy" id="587909"/>
    <lineage>
        <taxon>Bacteria</taxon>
        <taxon>Bacillati</taxon>
        <taxon>Actinomycetota</taxon>
        <taxon>Actinomycetes</taxon>
        <taxon>Pseudonocardiales</taxon>
        <taxon>Pseudonocardiaceae</taxon>
        <taxon>Amycolatopsis</taxon>
    </lineage>
</organism>
<dbReference type="Proteomes" id="UP000198727">
    <property type="component" value="Unassembled WGS sequence"/>
</dbReference>